<feature type="region of interest" description="Disordered" evidence="1">
    <location>
        <begin position="15"/>
        <end position="50"/>
    </location>
</feature>
<evidence type="ECO:0000313" key="2">
    <source>
        <dbReference type="EMBL" id="KJL45593.1"/>
    </source>
</evidence>
<dbReference type="RefSeq" id="WP_157005235.1">
    <property type="nucleotide sequence ID" value="NZ_JYJA01000015.1"/>
</dbReference>
<comment type="caution">
    <text evidence="2">The sequence shown here is derived from an EMBL/GenBank/DDBJ whole genome shotgun (WGS) entry which is preliminary data.</text>
</comment>
<dbReference type="Proteomes" id="UP000034098">
    <property type="component" value="Unassembled WGS sequence"/>
</dbReference>
<dbReference type="PATRIC" id="fig|69370.6.peg.152"/>
<gene>
    <name evidence="2" type="ORF">RS82_00145</name>
</gene>
<feature type="compositionally biased region" description="Basic and acidic residues" evidence="1">
    <location>
        <begin position="30"/>
        <end position="44"/>
    </location>
</feature>
<evidence type="ECO:0000256" key="1">
    <source>
        <dbReference type="SAM" id="MobiDB-lite"/>
    </source>
</evidence>
<keyword evidence="3" id="KW-1185">Reference proteome</keyword>
<protein>
    <submittedName>
        <fullName evidence="2">Uncharacterized protein</fullName>
    </submittedName>
</protein>
<reference evidence="2 3" key="1">
    <citation type="submission" date="2015-02" db="EMBL/GenBank/DDBJ databases">
        <title>Draft genome sequences of ten Microbacterium spp. with emphasis on heavy metal contaminated environments.</title>
        <authorList>
            <person name="Corretto E."/>
        </authorList>
    </citation>
    <scope>NUCLEOTIDE SEQUENCE [LARGE SCALE GENOMIC DNA]</scope>
    <source>
        <strain evidence="2 3">DSM 8608</strain>
    </source>
</reference>
<organism evidence="2 3">
    <name type="scientific">Microbacterium trichothecenolyticum</name>
    <name type="common">Aureobacterium trichothecenolyticum</name>
    <dbReference type="NCBI Taxonomy" id="69370"/>
    <lineage>
        <taxon>Bacteria</taxon>
        <taxon>Bacillati</taxon>
        <taxon>Actinomycetota</taxon>
        <taxon>Actinomycetes</taxon>
        <taxon>Micrococcales</taxon>
        <taxon>Microbacteriaceae</taxon>
        <taxon>Microbacterium</taxon>
    </lineage>
</organism>
<sequence length="50" mass="5868">MSRWDELTHAEERARELRWNAHSGPQSAQRKAENAERDLARMEMGDDVDD</sequence>
<dbReference type="AlphaFoldDB" id="A0A0M2HMB6"/>
<proteinExistence type="predicted"/>
<name>A0A0M2HMB6_MICTR</name>
<dbReference type="EMBL" id="JYJA01000015">
    <property type="protein sequence ID" value="KJL45593.1"/>
    <property type="molecule type" value="Genomic_DNA"/>
</dbReference>
<evidence type="ECO:0000313" key="3">
    <source>
        <dbReference type="Proteomes" id="UP000034098"/>
    </source>
</evidence>
<accession>A0A0M2HMB6</accession>